<sequence length="276" mass="27850">MTDMRAAARRDPDFRAIDPPALDHLVRQVQDARSAIAGWLAGHRPPPGGAATGYREAEEVAVWLTAQFGMLSRRYSFAITHPDPAGGIGTPPAAPAPRSGGGSGGSGGGAHTPAPDVPRLSPVHAVTPHGAGDLGDFPTRADALKAARGDAGALRTALERGEGVPADVWTHLKANAGDPDYAEGLYERLGPSGVAALVAGAGGDQGRLAAIRESLGVASHHTTIDAAWMRAFLADARRDGAGSAAVAVLTGAPLSAKSQAALAKLDLSGTPAGTAR</sequence>
<keyword evidence="3" id="KW-1185">Reference proteome</keyword>
<feature type="compositionally biased region" description="Gly residues" evidence="1">
    <location>
        <begin position="99"/>
        <end position="110"/>
    </location>
</feature>
<evidence type="ECO:0000256" key="1">
    <source>
        <dbReference type="SAM" id="MobiDB-lite"/>
    </source>
</evidence>
<name>A0A2P4UGE8_9ACTN</name>
<dbReference type="Proteomes" id="UP000242367">
    <property type="component" value="Unassembled WGS sequence"/>
</dbReference>
<feature type="region of interest" description="Disordered" evidence="1">
    <location>
        <begin position="86"/>
        <end position="137"/>
    </location>
</feature>
<accession>A0A2P4UGE8</accession>
<evidence type="ECO:0000313" key="3">
    <source>
        <dbReference type="Proteomes" id="UP000242367"/>
    </source>
</evidence>
<organism evidence="2 3">
    <name type="scientific">Actinomadura rubteroloni</name>
    <dbReference type="NCBI Taxonomy" id="1926885"/>
    <lineage>
        <taxon>Bacteria</taxon>
        <taxon>Bacillati</taxon>
        <taxon>Actinomycetota</taxon>
        <taxon>Actinomycetes</taxon>
        <taxon>Streptosporangiales</taxon>
        <taxon>Thermomonosporaceae</taxon>
        <taxon>Actinomadura</taxon>
    </lineage>
</organism>
<dbReference type="AlphaFoldDB" id="A0A2P4UGE8"/>
<dbReference type="EMBL" id="MTBP01000002">
    <property type="protein sequence ID" value="POM24099.1"/>
    <property type="molecule type" value="Genomic_DNA"/>
</dbReference>
<dbReference type="RefSeq" id="WP_103563262.1">
    <property type="nucleotide sequence ID" value="NZ_MTBP01000002.1"/>
</dbReference>
<protein>
    <submittedName>
        <fullName evidence="2">Uncharacterized protein</fullName>
    </submittedName>
</protein>
<evidence type="ECO:0000313" key="2">
    <source>
        <dbReference type="EMBL" id="POM24099.1"/>
    </source>
</evidence>
<gene>
    <name evidence="2" type="ORF">BTM25_27260</name>
</gene>
<reference evidence="2 3" key="1">
    <citation type="journal article" date="2017" name="Chemistry">
        <title>Isolation, Biosynthesis and Chemical Modifications of Rubterolones A-F: Rare Tropolone Alkaloids from Actinomadura sp. 5-2.</title>
        <authorList>
            <person name="Guo H."/>
            <person name="Benndorf R."/>
            <person name="Leichnitz D."/>
            <person name="Klassen J.L."/>
            <person name="Vollmers J."/>
            <person name="Gorls H."/>
            <person name="Steinacker M."/>
            <person name="Weigel C."/>
            <person name="Dahse H.M."/>
            <person name="Kaster A.K."/>
            <person name="de Beer Z.W."/>
            <person name="Poulsen M."/>
            <person name="Beemelmanns C."/>
        </authorList>
    </citation>
    <scope>NUCLEOTIDE SEQUENCE [LARGE SCALE GENOMIC DNA]</scope>
    <source>
        <strain evidence="2 3">5-2</strain>
    </source>
</reference>
<proteinExistence type="predicted"/>
<comment type="caution">
    <text evidence="2">The sequence shown here is derived from an EMBL/GenBank/DDBJ whole genome shotgun (WGS) entry which is preliminary data.</text>
</comment>